<evidence type="ECO:0000313" key="1">
    <source>
        <dbReference type="EMBL" id="KHE43088.1"/>
    </source>
</evidence>
<evidence type="ECO:0008006" key="3">
    <source>
        <dbReference type="Google" id="ProtNLM"/>
    </source>
</evidence>
<accession>A0ABR4YLE6</accession>
<gene>
    <name evidence="1" type="ORF">LG35_01190</name>
</gene>
<reference evidence="1 2" key="1">
    <citation type="submission" date="2014-09" db="EMBL/GenBank/DDBJ databases">
        <title>Alistipes sp. 627, sp. nov., a novel member of the family Rikenellaceae isolated from human faeces.</title>
        <authorList>
            <person name="Shkoporov A.N."/>
            <person name="Chaplin A.V."/>
            <person name="Motuzova O.V."/>
            <person name="Kafarskaia L.I."/>
            <person name="Khokhlova E.V."/>
            <person name="Efimov B.A."/>
        </authorList>
    </citation>
    <scope>NUCLEOTIDE SEQUENCE [LARGE SCALE GENOMIC DNA]</scope>
    <source>
        <strain evidence="1 2">627</strain>
    </source>
</reference>
<name>A0ABR4YLE6_9BACT</name>
<evidence type="ECO:0000313" key="2">
    <source>
        <dbReference type="Proteomes" id="UP000030889"/>
    </source>
</evidence>
<protein>
    <recommendedName>
        <fullName evidence="3">YbjN domain-containing protein</fullName>
    </recommendedName>
</protein>
<sequence>MAALTLPRAAAQDSLNAEQQALRSELYEFLKGEGYLPEIDGDGDIAFKAEGEMHWITVSSADSSPFFVTVIRSAPYVENYDYDRVLHAADELNLYKTVKVEANDGFAVIKSSMYLRRAAAFENVFPKLLEVMDDAYEDFIREYENTRMCGEERADAADEEADSEEFDDWLWWLL</sequence>
<dbReference type="Proteomes" id="UP000030889">
    <property type="component" value="Unassembled WGS sequence"/>
</dbReference>
<keyword evidence="2" id="KW-1185">Reference proteome</keyword>
<comment type="caution">
    <text evidence="1">The sequence shown here is derived from an EMBL/GenBank/DDBJ whole genome shotgun (WGS) entry which is preliminary data.</text>
</comment>
<dbReference type="EMBL" id="JRGF01000001">
    <property type="protein sequence ID" value="KHE43088.1"/>
    <property type="molecule type" value="Genomic_DNA"/>
</dbReference>
<organism evidence="1 2">
    <name type="scientific">Alistipes inops</name>
    <dbReference type="NCBI Taxonomy" id="1501391"/>
    <lineage>
        <taxon>Bacteria</taxon>
        <taxon>Pseudomonadati</taxon>
        <taxon>Bacteroidota</taxon>
        <taxon>Bacteroidia</taxon>
        <taxon>Bacteroidales</taxon>
        <taxon>Rikenellaceae</taxon>
        <taxon>Alistipes</taxon>
    </lineage>
</organism>
<proteinExistence type="predicted"/>